<protein>
    <submittedName>
        <fullName evidence="2">Uncharacterized protein</fullName>
    </submittedName>
</protein>
<dbReference type="AlphaFoldDB" id="A0A395W6K5"/>
<evidence type="ECO:0000313" key="3">
    <source>
        <dbReference type="Proteomes" id="UP000265489"/>
    </source>
</evidence>
<dbReference type="EMBL" id="QRYQ01000026">
    <property type="protein sequence ID" value="RGU89592.1"/>
    <property type="molecule type" value="Genomic_DNA"/>
</dbReference>
<dbReference type="GeneID" id="66580303"/>
<proteinExistence type="predicted"/>
<gene>
    <name evidence="2" type="ORF">DWW32_10825</name>
    <name evidence="1" type="ORF">DWX92_02060</name>
</gene>
<organism evidence="2 3">
    <name type="scientific">Holdemanella biformis</name>
    <dbReference type="NCBI Taxonomy" id="1735"/>
    <lineage>
        <taxon>Bacteria</taxon>
        <taxon>Bacillati</taxon>
        <taxon>Bacillota</taxon>
        <taxon>Erysipelotrichia</taxon>
        <taxon>Erysipelotrichales</taxon>
        <taxon>Erysipelotrichaceae</taxon>
        <taxon>Holdemanella</taxon>
    </lineage>
</organism>
<dbReference type="EMBL" id="QRVM01000004">
    <property type="protein sequence ID" value="RGS48857.1"/>
    <property type="molecule type" value="Genomic_DNA"/>
</dbReference>
<evidence type="ECO:0000313" key="2">
    <source>
        <dbReference type="EMBL" id="RGU89592.1"/>
    </source>
</evidence>
<accession>A0A395W6K5</accession>
<reference evidence="3 4" key="1">
    <citation type="submission" date="2018-08" db="EMBL/GenBank/DDBJ databases">
        <title>A genome reference for cultivated species of the human gut microbiota.</title>
        <authorList>
            <person name="Zou Y."/>
            <person name="Xue W."/>
            <person name="Luo G."/>
        </authorList>
    </citation>
    <scope>NUCLEOTIDE SEQUENCE [LARGE SCALE GENOMIC DNA]</scope>
    <source>
        <strain evidence="2 3">AF15-20</strain>
        <strain evidence="1 4">AF22-10AC</strain>
    </source>
</reference>
<evidence type="ECO:0000313" key="1">
    <source>
        <dbReference type="EMBL" id="RGS48857.1"/>
    </source>
</evidence>
<dbReference type="RefSeq" id="WP_003866190.1">
    <property type="nucleotide sequence ID" value="NZ_CABLCL010000127.1"/>
</dbReference>
<name>A0A395W6K5_9FIRM</name>
<evidence type="ECO:0000313" key="4">
    <source>
        <dbReference type="Proteomes" id="UP000285274"/>
    </source>
</evidence>
<dbReference type="Proteomes" id="UP000265489">
    <property type="component" value="Unassembled WGS sequence"/>
</dbReference>
<comment type="caution">
    <text evidence="2">The sequence shown here is derived from an EMBL/GenBank/DDBJ whole genome shotgun (WGS) entry which is preliminary data.</text>
</comment>
<sequence>MEKWTQEQYAARLQEMKQEAHDKMWLYIEVNAKEFMNECEPGVKNLATCCKAMLDAMLEGDGFIVEPKIRTKVAGTLTVRYYVDNLHPGRRKYADVMKEQQQ</sequence>
<dbReference type="Proteomes" id="UP000285274">
    <property type="component" value="Unassembled WGS sequence"/>
</dbReference>